<feature type="transmembrane region" description="Helical" evidence="1">
    <location>
        <begin position="240"/>
        <end position="262"/>
    </location>
</feature>
<dbReference type="Proteomes" id="UP000182598">
    <property type="component" value="Unassembled WGS sequence"/>
</dbReference>
<evidence type="ECO:0000313" key="2">
    <source>
        <dbReference type="EMBL" id="CUA88763.1"/>
    </source>
</evidence>
<dbReference type="OrthoDB" id="9770600at2"/>
<feature type="transmembrane region" description="Helical" evidence="1">
    <location>
        <begin position="269"/>
        <end position="288"/>
    </location>
</feature>
<keyword evidence="1" id="KW-0812">Transmembrane</keyword>
<name>A0A0K6HD52_9GAMM</name>
<keyword evidence="3" id="KW-1185">Reference proteome</keyword>
<feature type="transmembrane region" description="Helical" evidence="1">
    <location>
        <begin position="213"/>
        <end position="234"/>
    </location>
</feature>
<dbReference type="EMBL" id="CYHB01000012">
    <property type="protein sequence ID" value="CUA88763.1"/>
    <property type="molecule type" value="Genomic_DNA"/>
</dbReference>
<proteinExistence type="predicted"/>
<reference evidence="3" key="1">
    <citation type="submission" date="2015-08" db="EMBL/GenBank/DDBJ databases">
        <authorList>
            <person name="Varghese N."/>
        </authorList>
    </citation>
    <scope>NUCLEOTIDE SEQUENCE [LARGE SCALE GENOMIC DNA]</scope>
    <source>
        <strain evidence="3">DSM 27808</strain>
    </source>
</reference>
<feature type="transmembrane region" description="Helical" evidence="1">
    <location>
        <begin position="51"/>
        <end position="68"/>
    </location>
</feature>
<evidence type="ECO:0000313" key="3">
    <source>
        <dbReference type="Proteomes" id="UP000182598"/>
    </source>
</evidence>
<feature type="transmembrane region" description="Helical" evidence="1">
    <location>
        <begin position="294"/>
        <end position="311"/>
    </location>
</feature>
<dbReference type="AlphaFoldDB" id="A0A0K6HD52"/>
<feature type="transmembrane region" description="Helical" evidence="1">
    <location>
        <begin position="74"/>
        <end position="91"/>
    </location>
</feature>
<feature type="transmembrane region" description="Helical" evidence="1">
    <location>
        <begin position="98"/>
        <end position="116"/>
    </location>
</feature>
<feature type="transmembrane region" description="Helical" evidence="1">
    <location>
        <begin position="154"/>
        <end position="174"/>
    </location>
</feature>
<dbReference type="RefSeq" id="WP_055439953.1">
    <property type="nucleotide sequence ID" value="NZ_CYHB01000012.1"/>
</dbReference>
<gene>
    <name evidence="2" type="ORF">Ga0061064_2324</name>
</gene>
<accession>A0A0K6HD52</accession>
<sequence>MYTDDDLNSAVERGVLTEQNINAFRDFVQQKRHSTLQDEEHFRLVTGFNDIFVVIAAVLALFALGTLGNTIDDFVGGFIVAAAAWGLSEYFTLKRRMALPSIVLMFFCLGGVYYAIATGFAAKSAEHGGYFVLAFAITAAVAAAHWYRFKVPITLAAGLATVIGIVISSASLVFDFSDTLIKVLIFISGVVVFAIALWWDSQDRLRQSRHSDVAFWLHLLAAPLLVHPIFVTIADSDFEVSVAQALITLVLYLGLSALSLILDRRALMVSALSYVIYVFAALLTSFGVVNLGAAIIGVVIGFGLLLVSVFWHPLRSMIMRITPASLEKLVPPAR</sequence>
<keyword evidence="1" id="KW-0472">Membrane</keyword>
<evidence type="ECO:0000256" key="1">
    <source>
        <dbReference type="SAM" id="Phobius"/>
    </source>
</evidence>
<organism evidence="2 3">
    <name type="scientific">Pseudidiomarina woesei</name>
    <dbReference type="NCBI Taxonomy" id="1381080"/>
    <lineage>
        <taxon>Bacteria</taxon>
        <taxon>Pseudomonadati</taxon>
        <taxon>Pseudomonadota</taxon>
        <taxon>Gammaproteobacteria</taxon>
        <taxon>Alteromonadales</taxon>
        <taxon>Idiomarinaceae</taxon>
        <taxon>Pseudidiomarina</taxon>
    </lineage>
</organism>
<protein>
    <recommendedName>
        <fullName evidence="4">DUF2157 domain-containing protein</fullName>
    </recommendedName>
</protein>
<feature type="transmembrane region" description="Helical" evidence="1">
    <location>
        <begin position="128"/>
        <end position="147"/>
    </location>
</feature>
<keyword evidence="1" id="KW-1133">Transmembrane helix</keyword>
<feature type="transmembrane region" description="Helical" evidence="1">
    <location>
        <begin position="180"/>
        <end position="201"/>
    </location>
</feature>
<evidence type="ECO:0008006" key="4">
    <source>
        <dbReference type="Google" id="ProtNLM"/>
    </source>
</evidence>